<organism evidence="4 5">
    <name type="scientific">Pontivivens insulae</name>
    <dbReference type="NCBI Taxonomy" id="1639689"/>
    <lineage>
        <taxon>Bacteria</taxon>
        <taxon>Pseudomonadati</taxon>
        <taxon>Pseudomonadota</taxon>
        <taxon>Alphaproteobacteria</taxon>
        <taxon>Rhodobacterales</taxon>
        <taxon>Paracoccaceae</taxon>
        <taxon>Pontivivens</taxon>
    </lineage>
</organism>
<dbReference type="Pfam" id="PF22233">
    <property type="entry name" value="PhyR_sigma-like"/>
    <property type="match status" value="1"/>
</dbReference>
<evidence type="ECO:0000259" key="3">
    <source>
        <dbReference type="PROSITE" id="PS50110"/>
    </source>
</evidence>
<keyword evidence="5" id="KW-1185">Reference proteome</keyword>
<dbReference type="AlphaFoldDB" id="A0A2R8A8B7"/>
<evidence type="ECO:0000313" key="4">
    <source>
        <dbReference type="EMBL" id="SPF28479.1"/>
    </source>
</evidence>
<dbReference type="Proteomes" id="UP000244932">
    <property type="component" value="Unassembled WGS sequence"/>
</dbReference>
<dbReference type="PANTHER" id="PTHR44591:SF20">
    <property type="entry name" value="PROTEIN PILH"/>
    <property type="match status" value="1"/>
</dbReference>
<reference evidence="4 5" key="1">
    <citation type="submission" date="2018-03" db="EMBL/GenBank/DDBJ databases">
        <authorList>
            <person name="Keele B.F."/>
        </authorList>
    </citation>
    <scope>NUCLEOTIDE SEQUENCE [LARGE SCALE GENOMIC DNA]</scope>
    <source>
        <strain evidence="4 5">CeCT 8812</strain>
    </source>
</reference>
<dbReference type="Pfam" id="PF22029">
    <property type="entry name" value="PhyR_sigma2"/>
    <property type="match status" value="1"/>
</dbReference>
<keyword evidence="1 2" id="KW-0597">Phosphoprotein</keyword>
<name>A0A2R8A8B7_9RHOB</name>
<dbReference type="PANTHER" id="PTHR44591">
    <property type="entry name" value="STRESS RESPONSE REGULATOR PROTEIN 1"/>
    <property type="match status" value="1"/>
</dbReference>
<dbReference type="InterPro" id="IPR013324">
    <property type="entry name" value="RNA_pol_sigma_r3/r4-like"/>
</dbReference>
<dbReference type="NCBIfam" id="NF006623">
    <property type="entry name" value="PRK09191.1"/>
    <property type="match status" value="1"/>
</dbReference>
<proteinExistence type="predicted"/>
<dbReference type="Pfam" id="PF00072">
    <property type="entry name" value="Response_reg"/>
    <property type="match status" value="1"/>
</dbReference>
<dbReference type="SUPFAM" id="SSF52172">
    <property type="entry name" value="CheY-like"/>
    <property type="match status" value="1"/>
</dbReference>
<dbReference type="GO" id="GO:0000160">
    <property type="term" value="P:phosphorelay signal transduction system"/>
    <property type="evidence" value="ECO:0007669"/>
    <property type="project" value="InterPro"/>
</dbReference>
<dbReference type="CDD" id="cd17540">
    <property type="entry name" value="REC_PhyR"/>
    <property type="match status" value="1"/>
</dbReference>
<evidence type="ECO:0000256" key="1">
    <source>
        <dbReference type="ARBA" id="ARBA00022553"/>
    </source>
</evidence>
<sequence length="271" mass="29797">MQYDPEALATALPDLRRFARALCGSQATGDAYAAATLESILAEEESAQITQSGDARRYLFTVFCAIWRSTGARVEQINNEMSGREKVMQERLTVLTPQSREALLLRLLEDFGVVDVAAIMNVSEGEARELIDIGMREIESTTRSRVLVIEDEPLIAMDISNIVETLGHEVIAVARTHAEAVEAVGNLRPDLILADIRLADGSSGIEAVDDILSVGGNSDVPVIFITAFPHRLLTGERSEPAYVITKPFEERKLKVLIDQALFFRMLPVTNV</sequence>
<protein>
    <submittedName>
        <fullName evidence="4">Putative transcriptional regulatory protein pdtaR</fullName>
    </submittedName>
</protein>
<dbReference type="OrthoDB" id="9786101at2"/>
<dbReference type="EMBL" id="OMKW01000001">
    <property type="protein sequence ID" value="SPF28479.1"/>
    <property type="molecule type" value="Genomic_DNA"/>
</dbReference>
<dbReference type="SUPFAM" id="SSF88659">
    <property type="entry name" value="Sigma3 and sigma4 domains of RNA polymerase sigma factors"/>
    <property type="match status" value="1"/>
</dbReference>
<dbReference type="InterPro" id="IPR011006">
    <property type="entry name" value="CheY-like_superfamily"/>
</dbReference>
<dbReference type="InterPro" id="IPR053866">
    <property type="entry name" value="PhyR_sigma2"/>
</dbReference>
<dbReference type="InterPro" id="IPR001789">
    <property type="entry name" value="Sig_transdc_resp-reg_receiver"/>
</dbReference>
<dbReference type="Gene3D" id="3.40.50.2300">
    <property type="match status" value="1"/>
</dbReference>
<dbReference type="Gene3D" id="1.20.140.160">
    <property type="match status" value="1"/>
</dbReference>
<dbReference type="InterPro" id="IPR050595">
    <property type="entry name" value="Bact_response_regulator"/>
</dbReference>
<feature type="domain" description="Response regulatory" evidence="3">
    <location>
        <begin position="145"/>
        <end position="261"/>
    </location>
</feature>
<dbReference type="InterPro" id="IPR053867">
    <property type="entry name" value="PhyR_sigma4"/>
</dbReference>
<evidence type="ECO:0000313" key="5">
    <source>
        <dbReference type="Proteomes" id="UP000244932"/>
    </source>
</evidence>
<dbReference type="SMART" id="SM00448">
    <property type="entry name" value="REC"/>
    <property type="match status" value="1"/>
</dbReference>
<feature type="modified residue" description="4-aspartylphosphate" evidence="2">
    <location>
        <position position="195"/>
    </location>
</feature>
<gene>
    <name evidence="4" type="primary">pdtaR_1</name>
    <name evidence="4" type="ORF">POI8812_00780</name>
</gene>
<evidence type="ECO:0000256" key="2">
    <source>
        <dbReference type="PROSITE-ProRule" id="PRU00169"/>
    </source>
</evidence>
<accession>A0A2R8A8B7</accession>
<dbReference type="PROSITE" id="PS50110">
    <property type="entry name" value="RESPONSE_REGULATORY"/>
    <property type="match status" value="1"/>
</dbReference>